<dbReference type="EMBL" id="JASBWU010000005">
    <property type="protein sequence ID" value="KAJ9121801.1"/>
    <property type="molecule type" value="Genomic_DNA"/>
</dbReference>
<dbReference type="Proteomes" id="UP001243375">
    <property type="component" value="Unassembled WGS sequence"/>
</dbReference>
<name>A0ACC2XEJ0_9TREE</name>
<organism evidence="1 2">
    <name type="scientific">Naganishia vaughanmartiniae</name>
    <dbReference type="NCBI Taxonomy" id="1424756"/>
    <lineage>
        <taxon>Eukaryota</taxon>
        <taxon>Fungi</taxon>
        <taxon>Dikarya</taxon>
        <taxon>Basidiomycota</taxon>
        <taxon>Agaricomycotina</taxon>
        <taxon>Tremellomycetes</taxon>
        <taxon>Filobasidiales</taxon>
        <taxon>Filobasidiaceae</taxon>
        <taxon>Naganishia</taxon>
    </lineage>
</organism>
<keyword evidence="2" id="KW-1185">Reference proteome</keyword>
<evidence type="ECO:0000313" key="2">
    <source>
        <dbReference type="Proteomes" id="UP001243375"/>
    </source>
</evidence>
<gene>
    <name evidence="1" type="ORF">QFC22_002424</name>
</gene>
<proteinExistence type="predicted"/>
<evidence type="ECO:0000313" key="1">
    <source>
        <dbReference type="EMBL" id="KAJ9121801.1"/>
    </source>
</evidence>
<accession>A0ACC2XEJ0</accession>
<protein>
    <submittedName>
        <fullName evidence="1">Uncharacterized protein</fullName>
    </submittedName>
</protein>
<reference evidence="1" key="1">
    <citation type="submission" date="2023-04" db="EMBL/GenBank/DDBJ databases">
        <title>Draft Genome sequencing of Naganishia species isolated from polar environments using Oxford Nanopore Technology.</title>
        <authorList>
            <person name="Leo P."/>
            <person name="Venkateswaran K."/>
        </authorList>
    </citation>
    <scope>NUCLEOTIDE SEQUENCE</scope>
    <source>
        <strain evidence="1">MNA-CCFEE 5425</strain>
    </source>
</reference>
<sequence length="265" mass="30298">MYHDAKRLGHPSPVPKPQDLADCKEVGDTAWMAWLDTRPEGTVLAESARSYRNRSTTILENLDRARKIELDRRKRVRAPGSPDIAAWTKGPEMDDVLKALSMPLTKRPGSGKKNKFYSVIECANADFRITPSSKTKENSHYYHPCSDSSSVRWSIKNGYAQQLFFSMRLLWTGRWGMGLHKMMLANEDEWYIEVCQLSEASEDQLISALQHKSHGARDDQWMKEQNTVVKLTLAQMDKEVDLGIKSGDFLYKKFATALDARRNLK</sequence>
<comment type="caution">
    <text evidence="1">The sequence shown here is derived from an EMBL/GenBank/DDBJ whole genome shotgun (WGS) entry which is preliminary data.</text>
</comment>